<dbReference type="Gene3D" id="1.20.1250.20">
    <property type="entry name" value="MFS general substrate transporter like domains"/>
    <property type="match status" value="2"/>
</dbReference>
<dbReference type="PROSITE" id="PS50850">
    <property type="entry name" value="MFS"/>
    <property type="match status" value="1"/>
</dbReference>
<dbReference type="GO" id="GO:0022857">
    <property type="term" value="F:transmembrane transporter activity"/>
    <property type="evidence" value="ECO:0007669"/>
    <property type="project" value="InterPro"/>
</dbReference>
<name>A0A223CXZ8_9BACL</name>
<dbReference type="Pfam" id="PF07690">
    <property type="entry name" value="MFS_1"/>
    <property type="match status" value="1"/>
</dbReference>
<dbReference type="PRINTS" id="PR01035">
    <property type="entry name" value="TCRTETA"/>
</dbReference>
<feature type="transmembrane region" description="Helical" evidence="7">
    <location>
        <begin position="319"/>
        <end position="337"/>
    </location>
</feature>
<keyword evidence="5 7" id="KW-1133">Transmembrane helix</keyword>
<feature type="transmembrane region" description="Helical" evidence="7">
    <location>
        <begin position="256"/>
        <end position="278"/>
    </location>
</feature>
<evidence type="ECO:0000313" key="9">
    <source>
        <dbReference type="EMBL" id="ASS74024.1"/>
    </source>
</evidence>
<feature type="domain" description="Major facilitator superfamily (MFS) profile" evidence="8">
    <location>
        <begin position="11"/>
        <end position="402"/>
    </location>
</feature>
<feature type="transmembrane region" description="Helical" evidence="7">
    <location>
        <begin position="49"/>
        <end position="69"/>
    </location>
</feature>
<dbReference type="OrthoDB" id="65739at2"/>
<keyword evidence="2" id="KW-0813">Transport</keyword>
<keyword evidence="6 7" id="KW-0472">Membrane</keyword>
<dbReference type="AlphaFoldDB" id="A0A223CXZ8"/>
<keyword evidence="4 7" id="KW-0812">Transmembrane</keyword>
<dbReference type="InterPro" id="IPR036259">
    <property type="entry name" value="MFS_trans_sf"/>
</dbReference>
<feature type="transmembrane region" description="Helical" evidence="7">
    <location>
        <begin position="380"/>
        <end position="401"/>
    </location>
</feature>
<feature type="transmembrane region" description="Helical" evidence="7">
    <location>
        <begin position="290"/>
        <end position="307"/>
    </location>
</feature>
<feature type="transmembrane region" description="Helical" evidence="7">
    <location>
        <begin position="223"/>
        <end position="244"/>
    </location>
</feature>
<feature type="transmembrane region" description="Helical" evidence="7">
    <location>
        <begin position="349"/>
        <end position="374"/>
    </location>
</feature>
<dbReference type="KEGG" id="tab:CIG75_02860"/>
<sequence>MSWTAVQRRQSLRILWSGQFLAIAGLTVLVPLLPFYLRELGATAGENSFWTGMALAAPAVTLCLTSPLWGRVGDRHGRKWMVARALFGLALSLFLMAMVQSPLALFLCRLLQGACGGVVDAASAYAASEAPEEERGQVLGKLQGATAAGSLFGPLIGGLLADVIGFRQLLLLMAVLTAASGVLTSVALRESKPKRVAKSEQGRVHHSFTRVFVEMLQHRRLRAFLIAGLLAQTGIYGLVTAFAPHVELLLGSSDRAASWVGILQALTWGAGLLGAAWWGKRNDRHSIENNMFWALALCGLSIALQALPQEASGLIPLRLLQGFAFAALLQSVFLAVAQETGRQSRGERIGAANSFLVLGQIIGPLLGGVLGGIWTTGAVFVAMGALFIVGALCMMCARIHIRPLGSDRSTAL</sequence>
<protein>
    <recommendedName>
        <fullName evidence="8">Major facilitator superfamily (MFS) profile domain-containing protein</fullName>
    </recommendedName>
</protein>
<feature type="transmembrane region" description="Helical" evidence="7">
    <location>
        <begin position="169"/>
        <end position="188"/>
    </location>
</feature>
<evidence type="ECO:0000256" key="7">
    <source>
        <dbReference type="SAM" id="Phobius"/>
    </source>
</evidence>
<gene>
    <name evidence="9" type="ORF">CIG75_02860</name>
</gene>
<organism evidence="9 10">
    <name type="scientific">Tumebacillus algifaecis</name>
    <dbReference type="NCBI Taxonomy" id="1214604"/>
    <lineage>
        <taxon>Bacteria</taxon>
        <taxon>Bacillati</taxon>
        <taxon>Bacillota</taxon>
        <taxon>Bacilli</taxon>
        <taxon>Bacillales</taxon>
        <taxon>Alicyclobacillaceae</taxon>
        <taxon>Tumebacillus</taxon>
    </lineage>
</organism>
<dbReference type="SUPFAM" id="SSF103473">
    <property type="entry name" value="MFS general substrate transporter"/>
    <property type="match status" value="1"/>
</dbReference>
<keyword evidence="10" id="KW-1185">Reference proteome</keyword>
<dbReference type="EMBL" id="CP022657">
    <property type="protein sequence ID" value="ASS74024.1"/>
    <property type="molecule type" value="Genomic_DNA"/>
</dbReference>
<dbReference type="Proteomes" id="UP000214688">
    <property type="component" value="Chromosome"/>
</dbReference>
<dbReference type="InterPro" id="IPR011701">
    <property type="entry name" value="MFS"/>
</dbReference>
<evidence type="ECO:0000313" key="10">
    <source>
        <dbReference type="Proteomes" id="UP000214688"/>
    </source>
</evidence>
<dbReference type="InterPro" id="IPR001958">
    <property type="entry name" value="Tet-R_TetA/multi-R_MdtG-like"/>
</dbReference>
<dbReference type="PANTHER" id="PTHR43414:SF6">
    <property type="entry name" value="MULTIDRUG RESISTANCE PROTEIN MDTG"/>
    <property type="match status" value="1"/>
</dbReference>
<dbReference type="RefSeq" id="WP_094235283.1">
    <property type="nucleotide sequence ID" value="NZ_CP022657.1"/>
</dbReference>
<dbReference type="PANTHER" id="PTHR43414">
    <property type="entry name" value="MULTIDRUG RESISTANCE PROTEIN MDTG"/>
    <property type="match status" value="1"/>
</dbReference>
<evidence type="ECO:0000256" key="3">
    <source>
        <dbReference type="ARBA" id="ARBA00022475"/>
    </source>
</evidence>
<evidence type="ECO:0000256" key="2">
    <source>
        <dbReference type="ARBA" id="ARBA00022448"/>
    </source>
</evidence>
<keyword evidence="3" id="KW-1003">Cell membrane</keyword>
<dbReference type="GO" id="GO:0005886">
    <property type="term" value="C:plasma membrane"/>
    <property type="evidence" value="ECO:0007669"/>
    <property type="project" value="UniProtKB-SubCell"/>
</dbReference>
<feature type="transmembrane region" description="Helical" evidence="7">
    <location>
        <begin position="12"/>
        <end position="37"/>
    </location>
</feature>
<proteinExistence type="predicted"/>
<dbReference type="InterPro" id="IPR020846">
    <property type="entry name" value="MFS_dom"/>
</dbReference>
<evidence type="ECO:0000256" key="4">
    <source>
        <dbReference type="ARBA" id="ARBA00022692"/>
    </source>
</evidence>
<comment type="subcellular location">
    <subcellularLocation>
        <location evidence="1">Cell membrane</location>
        <topology evidence="1">Multi-pass membrane protein</topology>
    </subcellularLocation>
</comment>
<reference evidence="9 10" key="1">
    <citation type="journal article" date="2015" name="Int. J. Syst. Evol. Microbiol.">
        <title>Tumebacillus algifaecis sp. nov., isolated from decomposing algal scum.</title>
        <authorList>
            <person name="Wu Y.F."/>
            <person name="Zhang B."/>
            <person name="Xing P."/>
            <person name="Wu Q.L."/>
            <person name="Liu S.J."/>
        </authorList>
    </citation>
    <scope>NUCLEOTIDE SEQUENCE [LARGE SCALE GENOMIC DNA]</scope>
    <source>
        <strain evidence="9 10">THMBR28</strain>
    </source>
</reference>
<evidence type="ECO:0000259" key="8">
    <source>
        <dbReference type="PROSITE" id="PS50850"/>
    </source>
</evidence>
<feature type="transmembrane region" description="Helical" evidence="7">
    <location>
        <begin position="81"/>
        <end position="99"/>
    </location>
</feature>
<evidence type="ECO:0000256" key="5">
    <source>
        <dbReference type="ARBA" id="ARBA00022989"/>
    </source>
</evidence>
<accession>A0A223CXZ8</accession>
<evidence type="ECO:0000256" key="1">
    <source>
        <dbReference type="ARBA" id="ARBA00004651"/>
    </source>
</evidence>
<evidence type="ECO:0000256" key="6">
    <source>
        <dbReference type="ARBA" id="ARBA00023136"/>
    </source>
</evidence>